<gene>
    <name evidence="2" type="ORF">RIdsm_03650</name>
    <name evidence="1" type="ORF">XM52_22740</name>
</gene>
<dbReference type="EMBL" id="LAXI01000020">
    <property type="protein sequence ID" value="KRS15659.1"/>
    <property type="molecule type" value="Genomic_DNA"/>
</dbReference>
<dbReference type="RefSeq" id="WP_057819904.1">
    <property type="nucleotide sequence ID" value="NZ_CP031598.1"/>
</dbReference>
<dbReference type="EMBL" id="CP031598">
    <property type="protein sequence ID" value="QEW27830.1"/>
    <property type="molecule type" value="Genomic_DNA"/>
</dbReference>
<sequence length="153" mass="16205">MAVVEGKSNLIHDYLDSTSEPPSPAAQQGEYRALTGTVANASSDSSGSMYHLADVPSDAIVHEDTFFDVENWGFAQIVIGTREDTDALVDQTLATENTVTPFAVGDANHGKTWWEALGMSEDPGGEIGIYIHAEAGATGAGSMPFRIVSLDSR</sequence>
<organism evidence="1 3">
    <name type="scientific">Roseovarius indicus</name>
    <dbReference type="NCBI Taxonomy" id="540747"/>
    <lineage>
        <taxon>Bacteria</taxon>
        <taxon>Pseudomonadati</taxon>
        <taxon>Pseudomonadota</taxon>
        <taxon>Alphaproteobacteria</taxon>
        <taxon>Rhodobacterales</taxon>
        <taxon>Roseobacteraceae</taxon>
        <taxon>Roseovarius</taxon>
    </lineage>
</organism>
<evidence type="ECO:0000313" key="4">
    <source>
        <dbReference type="Proteomes" id="UP000325785"/>
    </source>
</evidence>
<dbReference type="OrthoDB" id="7867331at2"/>
<dbReference type="PATRIC" id="fig|540747.5.peg.2903"/>
<proteinExistence type="predicted"/>
<keyword evidence="3" id="KW-1185">Reference proteome</keyword>
<evidence type="ECO:0000313" key="2">
    <source>
        <dbReference type="EMBL" id="QEW27830.1"/>
    </source>
</evidence>
<dbReference type="Proteomes" id="UP000051401">
    <property type="component" value="Unassembled WGS sequence"/>
</dbReference>
<dbReference type="Proteomes" id="UP000325785">
    <property type="component" value="Chromosome"/>
</dbReference>
<name>A0A0T5P3C3_9RHOB</name>
<evidence type="ECO:0000313" key="1">
    <source>
        <dbReference type="EMBL" id="KRS15659.1"/>
    </source>
</evidence>
<reference evidence="2 4" key="2">
    <citation type="submission" date="2018-08" db="EMBL/GenBank/DDBJ databases">
        <title>Genetic Globetrotter - A new plasmid hitch-hiking vast phylogenetic and geographic distances.</title>
        <authorList>
            <person name="Vollmers J."/>
            <person name="Petersen J."/>
        </authorList>
    </citation>
    <scope>NUCLEOTIDE SEQUENCE [LARGE SCALE GENOMIC DNA]</scope>
    <source>
        <strain evidence="2 4">DSM 26383</strain>
    </source>
</reference>
<accession>A0A0T5P3C3</accession>
<dbReference type="AlphaFoldDB" id="A0A0T5P3C3"/>
<dbReference type="STRING" id="540747.SAMN04488031_12238"/>
<dbReference type="KEGG" id="rid:RIdsm_03650"/>
<protein>
    <submittedName>
        <fullName evidence="1">Uncharacterized protein</fullName>
    </submittedName>
</protein>
<reference evidence="1 3" key="1">
    <citation type="submission" date="2015-04" db="EMBL/GenBank/DDBJ databases">
        <title>The draft genome sequence of Roseovarius indicus B108T.</title>
        <authorList>
            <person name="Li G."/>
            <person name="Lai Q."/>
            <person name="Shao Z."/>
            <person name="Yan P."/>
        </authorList>
    </citation>
    <scope>NUCLEOTIDE SEQUENCE [LARGE SCALE GENOMIC DNA]</scope>
    <source>
        <strain evidence="1 3">B108</strain>
    </source>
</reference>
<evidence type="ECO:0000313" key="3">
    <source>
        <dbReference type="Proteomes" id="UP000051401"/>
    </source>
</evidence>